<comment type="similarity">
    <text evidence="3 11">Belongs to the purine nucleoside phosphorylase YfiH/LACC1 family.</text>
</comment>
<dbReference type="PANTHER" id="PTHR30616">
    <property type="entry name" value="UNCHARACTERIZED PROTEIN YFIH"/>
    <property type="match status" value="1"/>
</dbReference>
<dbReference type="CDD" id="cd16833">
    <property type="entry name" value="YfiH"/>
    <property type="match status" value="1"/>
</dbReference>
<evidence type="ECO:0000256" key="7">
    <source>
        <dbReference type="ARBA" id="ARBA00022833"/>
    </source>
</evidence>
<protein>
    <recommendedName>
        <fullName evidence="11">Purine nucleoside phosphorylase</fullName>
    </recommendedName>
</protein>
<dbReference type="NCBIfam" id="TIGR00726">
    <property type="entry name" value="peptidoglycan editing factor PgeF"/>
    <property type="match status" value="1"/>
</dbReference>
<evidence type="ECO:0000256" key="11">
    <source>
        <dbReference type="RuleBase" id="RU361274"/>
    </source>
</evidence>
<dbReference type="InterPro" id="IPR003730">
    <property type="entry name" value="Cu_polyphenol_OxRdtase"/>
</dbReference>
<dbReference type="Pfam" id="PF02578">
    <property type="entry name" value="Cu-oxidase_4"/>
    <property type="match status" value="1"/>
</dbReference>
<evidence type="ECO:0000256" key="5">
    <source>
        <dbReference type="ARBA" id="ARBA00022723"/>
    </source>
</evidence>
<dbReference type="InterPro" id="IPR038371">
    <property type="entry name" value="Cu_polyphenol_OxRdtase_sf"/>
</dbReference>
<comment type="function">
    <text evidence="2">Purine nucleoside enzyme that catalyzes the phosphorolysis of adenosine and inosine nucleosides, yielding D-ribose 1-phosphate and the respective free bases, adenine and hypoxanthine. Also catalyzes the phosphorolysis of S-methyl-5'-thioadenosine into adenine and S-methyl-5-thio-alpha-D-ribose 1-phosphate. Also has adenosine deaminase activity.</text>
</comment>
<comment type="catalytic activity">
    <reaction evidence="9">
        <text>adenosine + phosphate = alpha-D-ribose 1-phosphate + adenine</text>
        <dbReference type="Rhea" id="RHEA:27642"/>
        <dbReference type="ChEBI" id="CHEBI:16335"/>
        <dbReference type="ChEBI" id="CHEBI:16708"/>
        <dbReference type="ChEBI" id="CHEBI:43474"/>
        <dbReference type="ChEBI" id="CHEBI:57720"/>
        <dbReference type="EC" id="2.4.2.1"/>
    </reaction>
    <physiologicalReaction direction="left-to-right" evidence="9">
        <dbReference type="Rhea" id="RHEA:27643"/>
    </physiologicalReaction>
</comment>
<comment type="catalytic activity">
    <reaction evidence="8">
        <text>adenosine + H2O + H(+) = inosine + NH4(+)</text>
        <dbReference type="Rhea" id="RHEA:24408"/>
        <dbReference type="ChEBI" id="CHEBI:15377"/>
        <dbReference type="ChEBI" id="CHEBI:15378"/>
        <dbReference type="ChEBI" id="CHEBI:16335"/>
        <dbReference type="ChEBI" id="CHEBI:17596"/>
        <dbReference type="ChEBI" id="CHEBI:28938"/>
        <dbReference type="EC" id="3.5.4.4"/>
    </reaction>
    <physiologicalReaction direction="left-to-right" evidence="8">
        <dbReference type="Rhea" id="RHEA:24409"/>
    </physiologicalReaction>
</comment>
<evidence type="ECO:0000256" key="2">
    <source>
        <dbReference type="ARBA" id="ARBA00003215"/>
    </source>
</evidence>
<keyword evidence="5" id="KW-0479">Metal-binding</keyword>
<evidence type="ECO:0000313" key="12">
    <source>
        <dbReference type="EMBL" id="MFL0249933.1"/>
    </source>
</evidence>
<dbReference type="InterPro" id="IPR011324">
    <property type="entry name" value="Cytotoxic_necrot_fac-like_cat"/>
</dbReference>
<accession>A0ABW8TBM3</accession>
<name>A0ABW8TBM3_9CLOT</name>
<dbReference type="EMBL" id="JBJIAA010000004">
    <property type="protein sequence ID" value="MFL0249933.1"/>
    <property type="molecule type" value="Genomic_DNA"/>
</dbReference>
<dbReference type="RefSeq" id="WP_406786600.1">
    <property type="nucleotide sequence ID" value="NZ_JBJIAA010000004.1"/>
</dbReference>
<organism evidence="12 13">
    <name type="scientific">Clostridium neuense</name>
    <dbReference type="NCBI Taxonomy" id="1728934"/>
    <lineage>
        <taxon>Bacteria</taxon>
        <taxon>Bacillati</taxon>
        <taxon>Bacillota</taxon>
        <taxon>Clostridia</taxon>
        <taxon>Eubacteriales</taxon>
        <taxon>Clostridiaceae</taxon>
        <taxon>Clostridium</taxon>
    </lineage>
</organism>
<dbReference type="Proteomes" id="UP001623592">
    <property type="component" value="Unassembled WGS sequence"/>
</dbReference>
<evidence type="ECO:0000256" key="9">
    <source>
        <dbReference type="ARBA" id="ARBA00048968"/>
    </source>
</evidence>
<keyword evidence="7" id="KW-0862">Zinc</keyword>
<evidence type="ECO:0000256" key="8">
    <source>
        <dbReference type="ARBA" id="ARBA00047989"/>
    </source>
</evidence>
<comment type="caution">
    <text evidence="12">The sequence shown here is derived from an EMBL/GenBank/DDBJ whole genome shotgun (WGS) entry which is preliminary data.</text>
</comment>
<sequence>MGIKNIGSYEFIEIEDENIHLYFSTAKNNLNFNLKSEEGLENINNLKGWFDLDNVGYLNQVHGDSIYRYDEKVHDGDAIISNKKNIAVGVFTADCVPILIYDREKEIFAAVHSGWKGTLSCIVEKTVIKMKEEFGCDTKKIGAVIGPHNMVCCYEFGYDVAKKFSEVPIYRNEKIYLNGKLNLQRCIEKQLQNVEVKNIKSLNQCTSCSKRYKFHSYRRDGSVAGRMFSFIFIK</sequence>
<keyword evidence="13" id="KW-1185">Reference proteome</keyword>
<evidence type="ECO:0000313" key="13">
    <source>
        <dbReference type="Proteomes" id="UP001623592"/>
    </source>
</evidence>
<keyword evidence="6" id="KW-0378">Hydrolase</keyword>
<evidence type="ECO:0000256" key="3">
    <source>
        <dbReference type="ARBA" id="ARBA00007353"/>
    </source>
</evidence>
<evidence type="ECO:0000256" key="6">
    <source>
        <dbReference type="ARBA" id="ARBA00022801"/>
    </source>
</evidence>
<evidence type="ECO:0000256" key="4">
    <source>
        <dbReference type="ARBA" id="ARBA00022679"/>
    </source>
</evidence>
<dbReference type="PANTHER" id="PTHR30616:SF2">
    <property type="entry name" value="PURINE NUCLEOSIDE PHOSPHORYLASE LACC1"/>
    <property type="match status" value="1"/>
</dbReference>
<evidence type="ECO:0000256" key="10">
    <source>
        <dbReference type="ARBA" id="ARBA00049893"/>
    </source>
</evidence>
<reference evidence="12 13" key="1">
    <citation type="submission" date="2024-11" db="EMBL/GenBank/DDBJ databases">
        <authorList>
            <person name="Heng Y.C."/>
            <person name="Lim A.C.H."/>
            <person name="Lee J.K.Y."/>
            <person name="Kittelmann S."/>
        </authorList>
    </citation>
    <scope>NUCLEOTIDE SEQUENCE [LARGE SCALE GENOMIC DNA]</scope>
    <source>
        <strain evidence="12 13">WILCCON 0114</strain>
    </source>
</reference>
<evidence type="ECO:0000256" key="1">
    <source>
        <dbReference type="ARBA" id="ARBA00000553"/>
    </source>
</evidence>
<gene>
    <name evidence="12" type="primary">pgeF</name>
    <name evidence="12" type="ORF">ACJDT4_05815</name>
</gene>
<dbReference type="SUPFAM" id="SSF64438">
    <property type="entry name" value="CNF1/YfiH-like putative cysteine hydrolases"/>
    <property type="match status" value="1"/>
</dbReference>
<proteinExistence type="inferred from homology"/>
<dbReference type="Gene3D" id="3.60.140.10">
    <property type="entry name" value="CNF1/YfiH-like putative cysteine hydrolases"/>
    <property type="match status" value="1"/>
</dbReference>
<keyword evidence="4" id="KW-0808">Transferase</keyword>
<comment type="catalytic activity">
    <reaction evidence="10">
        <text>S-methyl-5'-thioadenosine + phosphate = 5-(methylsulfanyl)-alpha-D-ribose 1-phosphate + adenine</text>
        <dbReference type="Rhea" id="RHEA:11852"/>
        <dbReference type="ChEBI" id="CHEBI:16708"/>
        <dbReference type="ChEBI" id="CHEBI:17509"/>
        <dbReference type="ChEBI" id="CHEBI:43474"/>
        <dbReference type="ChEBI" id="CHEBI:58533"/>
        <dbReference type="EC" id="2.4.2.28"/>
    </reaction>
    <physiologicalReaction direction="left-to-right" evidence="10">
        <dbReference type="Rhea" id="RHEA:11853"/>
    </physiologicalReaction>
</comment>
<comment type="catalytic activity">
    <reaction evidence="1">
        <text>inosine + phosphate = alpha-D-ribose 1-phosphate + hypoxanthine</text>
        <dbReference type="Rhea" id="RHEA:27646"/>
        <dbReference type="ChEBI" id="CHEBI:17368"/>
        <dbReference type="ChEBI" id="CHEBI:17596"/>
        <dbReference type="ChEBI" id="CHEBI:43474"/>
        <dbReference type="ChEBI" id="CHEBI:57720"/>
        <dbReference type="EC" id="2.4.2.1"/>
    </reaction>
    <physiologicalReaction direction="left-to-right" evidence="1">
        <dbReference type="Rhea" id="RHEA:27647"/>
    </physiologicalReaction>
</comment>